<dbReference type="STRING" id="229205.SAMN05444372_101117"/>
<dbReference type="AlphaFoldDB" id="A0A1M5FFY8"/>
<evidence type="ECO:0000313" key="2">
    <source>
        <dbReference type="EMBL" id="SHF90460.1"/>
    </source>
</evidence>
<dbReference type="OrthoDB" id="1421367at2"/>
<accession>A0A1M5FFY8</accession>
<dbReference type="RefSeq" id="WP_073016154.1">
    <property type="nucleotide sequence ID" value="NZ_FQWF01000001.1"/>
</dbReference>
<sequence length="305" mass="35517">MTLKKRISVGSIGFISLFLIWYFAVKESDYCISFKVKAATGTVFQGIQEWTVAQLLKDGEKYTLIEKRDFEFIKQKMEKENVQMEYVWDITSINDSITKLSVGIKDLNQSWYNKITVPFYNTDFKKEQIRKITDFKKGLDDHLQKFKVVIDGETSTKEVSVAYISLESVLQRKAQNMIASDALITGFLYNNNIEIKGKPYLEITNWDLENETLQFNYCFPVDKNTKVVFDEVIKFKSLPALHGLKATYYGNFRTSDRAWFALLDYAKRKNIKIKHQVLEHFLANPFNGGDELQWKTEIMMPFAAD</sequence>
<dbReference type="InterPro" id="IPR011256">
    <property type="entry name" value="Reg_factor_effector_dom_sf"/>
</dbReference>
<keyword evidence="1" id="KW-0472">Membrane</keyword>
<dbReference type="Gene3D" id="3.20.80.10">
    <property type="entry name" value="Regulatory factor, effector binding domain"/>
    <property type="match status" value="1"/>
</dbReference>
<dbReference type="Proteomes" id="UP000184020">
    <property type="component" value="Unassembled WGS sequence"/>
</dbReference>
<reference evidence="3" key="1">
    <citation type="submission" date="2016-11" db="EMBL/GenBank/DDBJ databases">
        <authorList>
            <person name="Varghese N."/>
            <person name="Submissions S."/>
        </authorList>
    </citation>
    <scope>NUCLEOTIDE SEQUENCE [LARGE SCALE GENOMIC DNA]</scope>
    <source>
        <strain evidence="3">DSM 17659</strain>
    </source>
</reference>
<evidence type="ECO:0000313" key="3">
    <source>
        <dbReference type="Proteomes" id="UP000184020"/>
    </source>
</evidence>
<dbReference type="EMBL" id="FQWF01000001">
    <property type="protein sequence ID" value="SHF90460.1"/>
    <property type="molecule type" value="Genomic_DNA"/>
</dbReference>
<evidence type="ECO:0000256" key="1">
    <source>
        <dbReference type="SAM" id="Phobius"/>
    </source>
</evidence>
<keyword evidence="1" id="KW-0812">Transmembrane</keyword>
<organism evidence="2 3">
    <name type="scientific">Flavobacterium micromati</name>
    <dbReference type="NCBI Taxonomy" id="229205"/>
    <lineage>
        <taxon>Bacteria</taxon>
        <taxon>Pseudomonadati</taxon>
        <taxon>Bacteroidota</taxon>
        <taxon>Flavobacteriia</taxon>
        <taxon>Flavobacteriales</taxon>
        <taxon>Flavobacteriaceae</taxon>
        <taxon>Flavobacterium</taxon>
    </lineage>
</organism>
<name>A0A1M5FFY8_9FLAO</name>
<keyword evidence="1" id="KW-1133">Transmembrane helix</keyword>
<keyword evidence="3" id="KW-1185">Reference proteome</keyword>
<gene>
    <name evidence="2" type="ORF">SAMN05444372_101117</name>
</gene>
<protein>
    <submittedName>
        <fullName evidence="2">Effector-binding domain-containing protein</fullName>
    </submittedName>
</protein>
<feature type="transmembrane region" description="Helical" evidence="1">
    <location>
        <begin position="7"/>
        <end position="25"/>
    </location>
</feature>
<proteinExistence type="predicted"/>